<dbReference type="GO" id="GO:0007076">
    <property type="term" value="P:mitotic chromosome condensation"/>
    <property type="evidence" value="ECO:0007669"/>
    <property type="project" value="TreeGrafter"/>
</dbReference>
<feature type="region of interest" description="Disordered" evidence="1">
    <location>
        <begin position="294"/>
        <end position="322"/>
    </location>
</feature>
<sequence length="512" mass="57353">HLNDIVNRLNTELQDLERHRWGQEDEIRRLRTEFNDLQQASNGGSARRIQDLRLVADGQAAELNELNRRLARTEQRLLSAEEDRDRLDRELDHSVEEAVQLRSQLDDQSHELQWTQDELATSIHSLDRVTTALRNAEAELDRERGTPGGSAPPAPTPSVPAPAASGSTSTSVTRLSEELRQARRDLASLQAARDVSTGRIVQLEGDVRRLREEISQLNQNQATSATETSDLRAKLADARRDVRALEAQLPDVQDAYAGLRRANDESEGGLDDVSTLLSRVVEWIRLRHAAGAAASPSPAAGAAASPSSASTTPTGKRARDRRPWTVLANPATPLTSDLALHRGAQTRLGRIADAYLAYKDLQLWTYRETTHYLPITRPQRAADPLLEQYHAARRHRRIAAGEQWRHLLRDMLPMFREQWADVDLLLDPFFLHLPTIQDEVTWYPGIVSRAANAGNPAQHQGEPNDLLEALVEADTHDHWRNRYRDHPQGHPARRIGRLVAKFNPATGSQPPP</sequence>
<dbReference type="InterPro" id="IPR013923">
    <property type="entry name" value="Autophagy-rel_prot_16_dom"/>
</dbReference>
<dbReference type="Pfam" id="PF08614">
    <property type="entry name" value="ATG16"/>
    <property type="match status" value="1"/>
</dbReference>
<feature type="compositionally biased region" description="Low complexity" evidence="1">
    <location>
        <begin position="161"/>
        <end position="173"/>
    </location>
</feature>
<dbReference type="GO" id="GO:0000793">
    <property type="term" value="C:condensed chromosome"/>
    <property type="evidence" value="ECO:0007669"/>
    <property type="project" value="TreeGrafter"/>
</dbReference>
<proteinExistence type="predicted"/>
<dbReference type="GO" id="GO:0000785">
    <property type="term" value="C:chromatin"/>
    <property type="evidence" value="ECO:0007669"/>
    <property type="project" value="TreeGrafter"/>
</dbReference>
<dbReference type="Gene3D" id="1.10.287.1490">
    <property type="match status" value="1"/>
</dbReference>
<dbReference type="GO" id="GO:0000796">
    <property type="term" value="C:condensin complex"/>
    <property type="evidence" value="ECO:0007669"/>
    <property type="project" value="TreeGrafter"/>
</dbReference>
<dbReference type="SUPFAM" id="SSF90257">
    <property type="entry name" value="Myosin rod fragments"/>
    <property type="match status" value="1"/>
</dbReference>
<evidence type="ECO:0000313" key="3">
    <source>
        <dbReference type="EMBL" id="KAE8965520.1"/>
    </source>
</evidence>
<dbReference type="GO" id="GO:0003682">
    <property type="term" value="F:chromatin binding"/>
    <property type="evidence" value="ECO:0007669"/>
    <property type="project" value="TreeGrafter"/>
</dbReference>
<name>A0A6A3H8A2_9STRA</name>
<feature type="compositionally biased region" description="Pro residues" evidence="1">
    <location>
        <begin position="150"/>
        <end position="160"/>
    </location>
</feature>
<evidence type="ECO:0000256" key="1">
    <source>
        <dbReference type="SAM" id="MobiDB-lite"/>
    </source>
</evidence>
<comment type="caution">
    <text evidence="3">The sequence shown here is derived from an EMBL/GenBank/DDBJ whole genome shotgun (WGS) entry which is preliminary data.</text>
</comment>
<protein>
    <recommendedName>
        <fullName evidence="2">Autophagy-related protein 16 domain-containing protein</fullName>
    </recommendedName>
</protein>
<feature type="region of interest" description="Disordered" evidence="1">
    <location>
        <begin position="140"/>
        <end position="175"/>
    </location>
</feature>
<evidence type="ECO:0000313" key="4">
    <source>
        <dbReference type="Proteomes" id="UP000460718"/>
    </source>
</evidence>
<dbReference type="AlphaFoldDB" id="A0A6A3H8A2"/>
<dbReference type="Proteomes" id="UP000460718">
    <property type="component" value="Unassembled WGS sequence"/>
</dbReference>
<dbReference type="EMBL" id="QXFW01004487">
    <property type="protein sequence ID" value="KAE8965520.1"/>
    <property type="molecule type" value="Genomic_DNA"/>
</dbReference>
<reference evidence="3 4" key="1">
    <citation type="submission" date="2018-09" db="EMBL/GenBank/DDBJ databases">
        <title>Genomic investigation of the strawberry pathogen Phytophthora fragariae indicates pathogenicity is determined by transcriptional variation in three key races.</title>
        <authorList>
            <person name="Adams T.M."/>
            <person name="Armitage A.D."/>
            <person name="Sobczyk M.K."/>
            <person name="Bates H.J."/>
            <person name="Dunwell J.M."/>
            <person name="Nellist C.F."/>
            <person name="Harrison R.J."/>
        </authorList>
    </citation>
    <scope>NUCLEOTIDE SEQUENCE [LARGE SCALE GENOMIC DNA]</scope>
    <source>
        <strain evidence="3 4">SCRP245</strain>
    </source>
</reference>
<accession>A0A6A3H8A2</accession>
<dbReference type="PANTHER" id="PTHR43941:SF1">
    <property type="entry name" value="STRUCTURAL MAINTENANCE OF CHROMOSOMES PROTEIN 2"/>
    <property type="match status" value="1"/>
</dbReference>
<evidence type="ECO:0000259" key="2">
    <source>
        <dbReference type="Pfam" id="PF08614"/>
    </source>
</evidence>
<gene>
    <name evidence="3" type="ORF">PF011_g28258</name>
</gene>
<organism evidence="3 4">
    <name type="scientific">Phytophthora fragariae</name>
    <dbReference type="NCBI Taxonomy" id="53985"/>
    <lineage>
        <taxon>Eukaryota</taxon>
        <taxon>Sar</taxon>
        <taxon>Stramenopiles</taxon>
        <taxon>Oomycota</taxon>
        <taxon>Peronosporomycetes</taxon>
        <taxon>Peronosporales</taxon>
        <taxon>Peronosporaceae</taxon>
        <taxon>Phytophthora</taxon>
    </lineage>
</organism>
<dbReference type="PANTHER" id="PTHR43941">
    <property type="entry name" value="STRUCTURAL MAINTENANCE OF CHROMOSOMES PROTEIN 2"/>
    <property type="match status" value="1"/>
</dbReference>
<feature type="domain" description="Autophagy-related protein 16" evidence="2">
    <location>
        <begin position="130"/>
        <end position="267"/>
    </location>
</feature>
<feature type="compositionally biased region" description="Low complexity" evidence="1">
    <location>
        <begin position="294"/>
        <end position="315"/>
    </location>
</feature>
<feature type="non-terminal residue" evidence="3">
    <location>
        <position position="1"/>
    </location>
</feature>